<dbReference type="Proteomes" id="UP000075663">
    <property type="component" value="Unassembled WGS sequence"/>
</dbReference>
<dbReference type="STRING" id="1914963.AWW67_02275"/>
<evidence type="ECO:0000256" key="1">
    <source>
        <dbReference type="SAM" id="SignalP"/>
    </source>
</evidence>
<feature type="signal peptide" evidence="1">
    <location>
        <begin position="1"/>
        <end position="20"/>
    </location>
</feature>
<evidence type="ECO:0000313" key="2">
    <source>
        <dbReference type="EMBL" id="KYG83963.1"/>
    </source>
</evidence>
<comment type="caution">
    <text evidence="2">The sequence shown here is derived from an EMBL/GenBank/DDBJ whole genome shotgun (WGS) entry which is preliminary data.</text>
</comment>
<dbReference type="RefSeq" id="WP_062300787.1">
    <property type="nucleotide sequence ID" value="NZ_LRPB01000023.1"/>
</dbReference>
<keyword evidence="1" id="KW-0732">Signal</keyword>
<sequence>MTKVSFLLVLLLILCHASYAQEYSKNTFELNVNYGLAGNFQLDYEQPPNQVPAGFVAIKNKKFFGSIGGIEFQWNIKSSKASIGISYDRESHIGVKKYGQYINQNTFVEISDFKLRHINEMFSLFYKRKINEKLIFTAGTFFISPQMQEIEYYYAANVNNSQMDAYLISIQERNASNSNLIDAGIFVGAEYYFYKSGNFQVGIQSRIYHTTSLGWFETVTFTPKLKYTF</sequence>
<protein>
    <recommendedName>
        <fullName evidence="4">Outer membrane protein beta-barrel domain-containing protein</fullName>
    </recommendedName>
</protein>
<reference evidence="2 3" key="1">
    <citation type="submission" date="2016-01" db="EMBL/GenBank/DDBJ databases">
        <title>Genome sequencing of Roseivirga seohaensis SW-152.</title>
        <authorList>
            <person name="Selvaratnam C."/>
            <person name="Thevarajoo S."/>
            <person name="Goh K.M."/>
            <person name="Ee R."/>
            <person name="Chan K.-G."/>
            <person name="Chong C.S."/>
        </authorList>
    </citation>
    <scope>NUCLEOTIDE SEQUENCE [LARGE SCALE GENOMIC DNA]</scope>
    <source>
        <strain evidence="2 3">SW-152</strain>
    </source>
</reference>
<evidence type="ECO:0000313" key="3">
    <source>
        <dbReference type="Proteomes" id="UP000075663"/>
    </source>
</evidence>
<gene>
    <name evidence="2" type="ORF">AWW67_02275</name>
</gene>
<dbReference type="EMBL" id="LRPB01000023">
    <property type="protein sequence ID" value="KYG83963.1"/>
    <property type="molecule type" value="Genomic_DNA"/>
</dbReference>
<proteinExistence type="predicted"/>
<evidence type="ECO:0008006" key="4">
    <source>
        <dbReference type="Google" id="ProtNLM"/>
    </source>
</evidence>
<organism evidence="2 3">
    <name type="scientific">Roseivirga seohaensis</name>
    <dbReference type="NCBI Taxonomy" id="1914963"/>
    <lineage>
        <taxon>Bacteria</taxon>
        <taxon>Pseudomonadati</taxon>
        <taxon>Bacteroidota</taxon>
        <taxon>Cytophagia</taxon>
        <taxon>Cytophagales</taxon>
        <taxon>Roseivirgaceae</taxon>
        <taxon>Roseivirga</taxon>
    </lineage>
</organism>
<feature type="chain" id="PRO_5007575421" description="Outer membrane protein beta-barrel domain-containing protein" evidence="1">
    <location>
        <begin position="21"/>
        <end position="229"/>
    </location>
</feature>
<accession>A0A150XZ02</accession>
<dbReference type="AlphaFoldDB" id="A0A150XZ02"/>
<name>A0A150XZ02_9BACT</name>